<feature type="transmembrane region" description="Helical" evidence="1">
    <location>
        <begin position="271"/>
        <end position="289"/>
    </location>
</feature>
<feature type="transmembrane region" description="Helical" evidence="1">
    <location>
        <begin position="140"/>
        <end position="156"/>
    </location>
</feature>
<organism evidence="3 4">
    <name type="scientific">Alkalibaculum sporogenes</name>
    <dbReference type="NCBI Taxonomy" id="2655001"/>
    <lineage>
        <taxon>Bacteria</taxon>
        <taxon>Bacillati</taxon>
        <taxon>Bacillota</taxon>
        <taxon>Clostridia</taxon>
        <taxon>Eubacteriales</taxon>
        <taxon>Eubacteriaceae</taxon>
        <taxon>Alkalibaculum</taxon>
    </lineage>
</organism>
<feature type="transmembrane region" description="Helical" evidence="1">
    <location>
        <begin position="195"/>
        <end position="215"/>
    </location>
</feature>
<dbReference type="InterPro" id="IPR052734">
    <property type="entry name" value="Nod_factor_acetyltransferase"/>
</dbReference>
<feature type="transmembrane region" description="Helical" evidence="1">
    <location>
        <begin position="118"/>
        <end position="133"/>
    </location>
</feature>
<protein>
    <recommendedName>
        <fullName evidence="2">Acyltransferase 3 domain-containing protein</fullName>
    </recommendedName>
</protein>
<feature type="transmembrane region" description="Helical" evidence="1">
    <location>
        <begin position="89"/>
        <end position="106"/>
    </location>
</feature>
<dbReference type="RefSeq" id="WP_152800632.1">
    <property type="nucleotide sequence ID" value="NZ_WHNX01000001.1"/>
</dbReference>
<evidence type="ECO:0000259" key="2">
    <source>
        <dbReference type="Pfam" id="PF01757"/>
    </source>
</evidence>
<accession>A0A6A7K4I5</accession>
<keyword evidence="1" id="KW-0812">Transmembrane</keyword>
<feature type="transmembrane region" description="Helical" evidence="1">
    <location>
        <begin position="295"/>
        <end position="319"/>
    </location>
</feature>
<reference evidence="3 4" key="1">
    <citation type="submission" date="2019-10" db="EMBL/GenBank/DDBJ databases">
        <title>Alkalibaculum tamaniensis sp.nov., a new alkaliphilic acetogen, isolated on methoxylated aromatics from a mud volcano.</title>
        <authorList>
            <person name="Khomyakova M.A."/>
            <person name="Merkel A.Y."/>
            <person name="Bonch-Osmolovskaya E.A."/>
            <person name="Slobodkin A.I."/>
        </authorList>
    </citation>
    <scope>NUCLEOTIDE SEQUENCE [LARGE SCALE GENOMIC DNA]</scope>
    <source>
        <strain evidence="3 4">M08DMB</strain>
    </source>
</reference>
<keyword evidence="4" id="KW-1185">Reference proteome</keyword>
<dbReference type="EMBL" id="WHNX01000001">
    <property type="protein sequence ID" value="MPW24290.1"/>
    <property type="molecule type" value="Genomic_DNA"/>
</dbReference>
<keyword evidence="1" id="KW-1133">Transmembrane helix</keyword>
<keyword evidence="1" id="KW-0472">Membrane</keyword>
<feature type="transmembrane region" description="Helical" evidence="1">
    <location>
        <begin position="27"/>
        <end position="44"/>
    </location>
</feature>
<feature type="transmembrane region" description="Helical" evidence="1">
    <location>
        <begin position="162"/>
        <end position="183"/>
    </location>
</feature>
<proteinExistence type="predicted"/>
<dbReference type="GO" id="GO:0016747">
    <property type="term" value="F:acyltransferase activity, transferring groups other than amino-acyl groups"/>
    <property type="evidence" value="ECO:0007669"/>
    <property type="project" value="InterPro"/>
</dbReference>
<gene>
    <name evidence="3" type="ORF">GC105_00580</name>
</gene>
<dbReference type="AlphaFoldDB" id="A0A6A7K4I5"/>
<evidence type="ECO:0000256" key="1">
    <source>
        <dbReference type="SAM" id="Phobius"/>
    </source>
</evidence>
<evidence type="ECO:0000313" key="3">
    <source>
        <dbReference type="EMBL" id="MPW24290.1"/>
    </source>
</evidence>
<dbReference type="PANTHER" id="PTHR37312">
    <property type="entry name" value="MEMBRANE-BOUND ACYLTRANSFERASE YKRP-RELATED"/>
    <property type="match status" value="1"/>
</dbReference>
<sequence length="328" mass="38583">MTNTTNVITGANAIGTKKQRDYYYDNVKFFLIILVVATHTFSPVMGESWFLERLFYFIYTFHMPAFIIICGHFMKYIKNLNKYVFKYTKYYVVMQTVYFIVMKYLLGQKMNLTYSMPYYTYWFMLSLVAWYVIFPYVKDIKWILLISILVGITVGYDRDFGLSMSLSRTVVYFPYFLLGYFLKRDHISTLKEIKWKYAIWALCVLLVFVLLNYDLIPRPLLQGKSSYAMVGLDMWYAGAYRLTLYGISTLISIGFFILIPEGEKFYSKLGSQTLYVYLAHGLILKILQYNGLYEIFSGIALVFIGALLGLFLSISIFIIRSSYNKYKY</sequence>
<dbReference type="PANTHER" id="PTHR37312:SF1">
    <property type="entry name" value="MEMBRANE-BOUND ACYLTRANSFERASE YKRP-RELATED"/>
    <property type="match status" value="1"/>
</dbReference>
<name>A0A6A7K4I5_9FIRM</name>
<dbReference type="Pfam" id="PF01757">
    <property type="entry name" value="Acyl_transf_3"/>
    <property type="match status" value="1"/>
</dbReference>
<feature type="transmembrane region" description="Helical" evidence="1">
    <location>
        <begin position="235"/>
        <end position="259"/>
    </location>
</feature>
<evidence type="ECO:0000313" key="4">
    <source>
        <dbReference type="Proteomes" id="UP000440004"/>
    </source>
</evidence>
<dbReference type="InterPro" id="IPR002656">
    <property type="entry name" value="Acyl_transf_3_dom"/>
</dbReference>
<comment type="caution">
    <text evidence="3">The sequence shown here is derived from an EMBL/GenBank/DDBJ whole genome shotgun (WGS) entry which is preliminary data.</text>
</comment>
<feature type="transmembrane region" description="Helical" evidence="1">
    <location>
        <begin position="56"/>
        <end position="77"/>
    </location>
</feature>
<dbReference type="Proteomes" id="UP000440004">
    <property type="component" value="Unassembled WGS sequence"/>
</dbReference>
<feature type="domain" description="Acyltransferase 3" evidence="2">
    <location>
        <begin position="22"/>
        <end position="316"/>
    </location>
</feature>